<dbReference type="EMBL" id="BAABYW010000001">
    <property type="protein sequence ID" value="GAA6409432.1"/>
    <property type="molecule type" value="Genomic_DNA"/>
</dbReference>
<dbReference type="Pfam" id="PF06580">
    <property type="entry name" value="His_kinase"/>
    <property type="match status" value="1"/>
</dbReference>
<evidence type="ECO:0000259" key="10">
    <source>
        <dbReference type="PROSITE" id="PS50109"/>
    </source>
</evidence>
<feature type="coiled-coil region" evidence="8">
    <location>
        <begin position="336"/>
        <end position="370"/>
    </location>
</feature>
<comment type="caution">
    <text evidence="12">The sequence shown here is derived from an EMBL/GenBank/DDBJ whole genome shotgun (WGS) entry which is preliminary data.</text>
</comment>
<keyword evidence="5" id="KW-0808">Transferase</keyword>
<organism evidence="12 13">
    <name type="scientific">Blautia hominis</name>
    <dbReference type="NCBI Taxonomy" id="2025493"/>
    <lineage>
        <taxon>Bacteria</taxon>
        <taxon>Bacillati</taxon>
        <taxon>Bacillota</taxon>
        <taxon>Clostridia</taxon>
        <taxon>Lachnospirales</taxon>
        <taxon>Lachnospiraceae</taxon>
        <taxon>Blautia</taxon>
    </lineage>
</organism>
<evidence type="ECO:0000256" key="2">
    <source>
        <dbReference type="ARBA" id="ARBA00004370"/>
    </source>
</evidence>
<dbReference type="CDD" id="cd06225">
    <property type="entry name" value="HAMP"/>
    <property type="match status" value="1"/>
</dbReference>
<keyword evidence="9" id="KW-1133">Transmembrane helix</keyword>
<feature type="domain" description="HAMP" evidence="11">
    <location>
        <begin position="303"/>
        <end position="355"/>
    </location>
</feature>
<evidence type="ECO:0000256" key="6">
    <source>
        <dbReference type="ARBA" id="ARBA00022777"/>
    </source>
</evidence>
<dbReference type="InterPro" id="IPR003660">
    <property type="entry name" value="HAMP_dom"/>
</dbReference>
<comment type="catalytic activity">
    <reaction evidence="1">
        <text>ATP + protein L-histidine = ADP + protein N-phospho-L-histidine.</text>
        <dbReference type="EC" id="2.7.13.3"/>
    </reaction>
</comment>
<dbReference type="PANTHER" id="PTHR34220:SF7">
    <property type="entry name" value="SENSOR HISTIDINE KINASE YPDA"/>
    <property type="match status" value="1"/>
</dbReference>
<keyword evidence="7" id="KW-0902">Two-component regulatory system</keyword>
<evidence type="ECO:0000256" key="8">
    <source>
        <dbReference type="SAM" id="Coils"/>
    </source>
</evidence>
<name>A0ABQ0BDA0_9FIRM</name>
<dbReference type="InterPro" id="IPR003594">
    <property type="entry name" value="HATPase_dom"/>
</dbReference>
<dbReference type="SUPFAM" id="SSF55874">
    <property type="entry name" value="ATPase domain of HSP90 chaperone/DNA topoisomerase II/histidine kinase"/>
    <property type="match status" value="1"/>
</dbReference>
<keyword evidence="4" id="KW-0597">Phosphoprotein</keyword>
<evidence type="ECO:0000313" key="12">
    <source>
        <dbReference type="EMBL" id="GAA6409432.1"/>
    </source>
</evidence>
<sequence>MRMKKKIYLNSMVTKILAVVTFGLLCGILMVTVIIISISKSVFVDTYGESQKKVFFRIENELNSYHEDLMKLFNQVNSSWNLKLYLQQENSNPQQAFKIAYSADQDMKKAIPSSMDDISVMAVSKSGGSYLDREERIITPVNEIMESEEAKYAMENPETAHYVLKDSGYTSTTRDVPVLMAVKALRSPGSVTPYGVAYVTLKEKDFKEYYDYFTSDYAEFYLADEAGIVISSSDKESLGEKVPDKNPHTSITLEKELPYYKCTAYGIIDSKKALEDLYNVPMIVAICVTVMAVTGIIIFYFVSQTAKPLSEMVDKMSNAGETKYDEHINLTGSKEIEELSRTYNAMLDEMNRYIEELMTSQKEKRKAEISALQMQINPHYIYNTLASIKWLIFQGNVERSTKTIDAFISLLRNTISNTDEYIPIDKEIENLKNYVLINNTRYGDKIQVEYFVTFGCEEYRIPKMILQPFVENAFFHAFPYGAEGSIKILVRTLGGRLQIQIIDNGIGIPDEQLSELHEKNGKAQHYSGIGIKNVDDRLKLLYGSAYGIRVESREHEGTTVTISVPADK</sequence>
<dbReference type="SMART" id="SM00304">
    <property type="entry name" value="HAMP"/>
    <property type="match status" value="1"/>
</dbReference>
<evidence type="ECO:0000256" key="3">
    <source>
        <dbReference type="ARBA" id="ARBA00012438"/>
    </source>
</evidence>
<comment type="subcellular location">
    <subcellularLocation>
        <location evidence="2">Membrane</location>
    </subcellularLocation>
</comment>
<dbReference type="InterPro" id="IPR010559">
    <property type="entry name" value="Sig_transdc_His_kin_internal"/>
</dbReference>
<protein>
    <recommendedName>
        <fullName evidence="3">histidine kinase</fullName>
        <ecNumber evidence="3">2.7.13.3</ecNumber>
    </recommendedName>
</protein>
<evidence type="ECO:0000256" key="1">
    <source>
        <dbReference type="ARBA" id="ARBA00000085"/>
    </source>
</evidence>
<keyword evidence="13" id="KW-1185">Reference proteome</keyword>
<reference evidence="12 13" key="1">
    <citation type="submission" date="2024-04" db="EMBL/GenBank/DDBJ databases">
        <title>Defined microbial consortia suppress multidrug-resistant proinflammatory Enterobacteriaceae via ecological control.</title>
        <authorList>
            <person name="Furuichi M."/>
            <person name="Kawaguchi T."/>
            <person name="Pust M."/>
            <person name="Yasuma K."/>
            <person name="Plichta D."/>
            <person name="Hasegawa N."/>
            <person name="Ohya T."/>
            <person name="Bhattarai S."/>
            <person name="Sasajima S."/>
            <person name="Aoto Y."/>
            <person name="Tuganbaev T."/>
            <person name="Yaginuma M."/>
            <person name="Ueda M."/>
            <person name="Okahashi N."/>
            <person name="Amafuji K."/>
            <person name="Kiridooshi Y."/>
            <person name="Sugita K."/>
            <person name="Strazar M."/>
            <person name="Skelly A."/>
            <person name="Suda W."/>
            <person name="Hattori M."/>
            <person name="Nakamoto N."/>
            <person name="Caballero S."/>
            <person name="Norman J."/>
            <person name="Olle B."/>
            <person name="Tanoue T."/>
            <person name="Arita M."/>
            <person name="Bucci V."/>
            <person name="Atarashi K."/>
            <person name="Xavier R."/>
            <person name="Honda K."/>
        </authorList>
    </citation>
    <scope>NUCLEOTIDE SEQUENCE [LARGE SCALE GENOMIC DNA]</scope>
    <source>
        <strain evidence="13">k04-0078-D8-1</strain>
    </source>
</reference>
<dbReference type="Pfam" id="PF00672">
    <property type="entry name" value="HAMP"/>
    <property type="match status" value="1"/>
</dbReference>
<evidence type="ECO:0000256" key="9">
    <source>
        <dbReference type="SAM" id="Phobius"/>
    </source>
</evidence>
<dbReference type="Proteomes" id="UP001600943">
    <property type="component" value="Unassembled WGS sequence"/>
</dbReference>
<gene>
    <name evidence="12" type="ORF">K040078D81_35490</name>
</gene>
<feature type="transmembrane region" description="Helical" evidence="9">
    <location>
        <begin position="12"/>
        <end position="36"/>
    </location>
</feature>
<keyword evidence="9" id="KW-0812">Transmembrane</keyword>
<evidence type="ECO:0000256" key="5">
    <source>
        <dbReference type="ARBA" id="ARBA00022679"/>
    </source>
</evidence>
<keyword evidence="6 12" id="KW-0418">Kinase</keyword>
<dbReference type="EC" id="2.7.13.3" evidence="3"/>
<dbReference type="InterPro" id="IPR050640">
    <property type="entry name" value="Bact_2-comp_sensor_kinase"/>
</dbReference>
<proteinExistence type="predicted"/>
<dbReference type="PROSITE" id="PS50109">
    <property type="entry name" value="HIS_KIN"/>
    <property type="match status" value="1"/>
</dbReference>
<feature type="domain" description="Histidine kinase" evidence="10">
    <location>
        <begin position="465"/>
        <end position="568"/>
    </location>
</feature>
<dbReference type="Pfam" id="PF02518">
    <property type="entry name" value="HATPase_c"/>
    <property type="match status" value="1"/>
</dbReference>
<evidence type="ECO:0000256" key="4">
    <source>
        <dbReference type="ARBA" id="ARBA00022553"/>
    </source>
</evidence>
<evidence type="ECO:0000259" key="11">
    <source>
        <dbReference type="PROSITE" id="PS50885"/>
    </source>
</evidence>
<keyword evidence="8" id="KW-0175">Coiled coil</keyword>
<accession>A0ABQ0BDA0</accession>
<dbReference type="GO" id="GO:0016301">
    <property type="term" value="F:kinase activity"/>
    <property type="evidence" value="ECO:0007669"/>
    <property type="project" value="UniProtKB-KW"/>
</dbReference>
<dbReference type="Gene3D" id="3.30.565.10">
    <property type="entry name" value="Histidine kinase-like ATPase, C-terminal domain"/>
    <property type="match status" value="1"/>
</dbReference>
<keyword evidence="9" id="KW-0472">Membrane</keyword>
<dbReference type="PANTHER" id="PTHR34220">
    <property type="entry name" value="SENSOR HISTIDINE KINASE YPDA"/>
    <property type="match status" value="1"/>
</dbReference>
<dbReference type="SMART" id="SM00387">
    <property type="entry name" value="HATPase_c"/>
    <property type="match status" value="1"/>
</dbReference>
<dbReference type="SUPFAM" id="SSF158472">
    <property type="entry name" value="HAMP domain-like"/>
    <property type="match status" value="1"/>
</dbReference>
<evidence type="ECO:0000256" key="7">
    <source>
        <dbReference type="ARBA" id="ARBA00023012"/>
    </source>
</evidence>
<dbReference type="InterPro" id="IPR036890">
    <property type="entry name" value="HATPase_C_sf"/>
</dbReference>
<dbReference type="InterPro" id="IPR005467">
    <property type="entry name" value="His_kinase_dom"/>
</dbReference>
<dbReference type="PROSITE" id="PS50885">
    <property type="entry name" value="HAMP"/>
    <property type="match status" value="1"/>
</dbReference>
<feature type="transmembrane region" description="Helical" evidence="9">
    <location>
        <begin position="280"/>
        <end position="302"/>
    </location>
</feature>
<dbReference type="Gene3D" id="6.10.340.10">
    <property type="match status" value="1"/>
</dbReference>
<evidence type="ECO:0000313" key="13">
    <source>
        <dbReference type="Proteomes" id="UP001600943"/>
    </source>
</evidence>